<evidence type="ECO:0000259" key="1">
    <source>
        <dbReference type="PROSITE" id="PS51186"/>
    </source>
</evidence>
<proteinExistence type="predicted"/>
<gene>
    <name evidence="2" type="ORF">NC998_06930</name>
</gene>
<dbReference type="EMBL" id="JAMPKM010000003">
    <property type="protein sequence ID" value="MEP0816826.1"/>
    <property type="molecule type" value="Genomic_DNA"/>
</dbReference>
<sequence length="144" mass="16609">MKVQFRQATEADFDFLNKMHAACLKEHVERIYPWNPDLFGETFNPHLIRVVLVDQIEVGMLQLLQCVGELYLGNLLILPKFQNRGIGTLILQSILEQGQALNLPVQLQVLKQNPAKRLYERLGFISVEETKTHYIMQCSPALKF</sequence>
<dbReference type="RefSeq" id="WP_190438942.1">
    <property type="nucleotide sequence ID" value="NZ_JAMPKM010000003.1"/>
</dbReference>
<evidence type="ECO:0000313" key="3">
    <source>
        <dbReference type="Proteomes" id="UP001464891"/>
    </source>
</evidence>
<protein>
    <submittedName>
        <fullName evidence="2">GNAT family N-acetyltransferase</fullName>
    </submittedName>
</protein>
<dbReference type="CDD" id="cd04301">
    <property type="entry name" value="NAT_SF"/>
    <property type="match status" value="1"/>
</dbReference>
<feature type="domain" description="N-acetyltransferase" evidence="1">
    <location>
        <begin position="3"/>
        <end position="141"/>
    </location>
</feature>
<comment type="caution">
    <text evidence="2">The sequence shown here is derived from an EMBL/GenBank/DDBJ whole genome shotgun (WGS) entry which is preliminary data.</text>
</comment>
<dbReference type="InterPro" id="IPR016181">
    <property type="entry name" value="Acyl_CoA_acyltransferase"/>
</dbReference>
<dbReference type="PROSITE" id="PS51186">
    <property type="entry name" value="GNAT"/>
    <property type="match status" value="1"/>
</dbReference>
<dbReference type="Gene3D" id="3.40.630.30">
    <property type="match status" value="1"/>
</dbReference>
<dbReference type="SUPFAM" id="SSF55729">
    <property type="entry name" value="Acyl-CoA N-acyltransferases (Nat)"/>
    <property type="match status" value="1"/>
</dbReference>
<dbReference type="Pfam" id="PF13508">
    <property type="entry name" value="Acetyltransf_7"/>
    <property type="match status" value="1"/>
</dbReference>
<dbReference type="Proteomes" id="UP001464891">
    <property type="component" value="Unassembled WGS sequence"/>
</dbReference>
<keyword evidence="3" id="KW-1185">Reference proteome</keyword>
<reference evidence="2 3" key="1">
    <citation type="submission" date="2022-04" db="EMBL/GenBank/DDBJ databases">
        <title>Positive selection, recombination, and allopatry shape intraspecific diversity of widespread and dominant cyanobacteria.</title>
        <authorList>
            <person name="Wei J."/>
            <person name="Shu W."/>
            <person name="Hu C."/>
        </authorList>
    </citation>
    <scope>NUCLEOTIDE SEQUENCE [LARGE SCALE GENOMIC DNA]</scope>
    <source>
        <strain evidence="2 3">GB2-A4</strain>
    </source>
</reference>
<name>A0ABV0J4X0_9CYAN</name>
<evidence type="ECO:0000313" key="2">
    <source>
        <dbReference type="EMBL" id="MEP0816826.1"/>
    </source>
</evidence>
<organism evidence="2 3">
    <name type="scientific">Trichocoleus desertorum GB2-A4</name>
    <dbReference type="NCBI Taxonomy" id="2933944"/>
    <lineage>
        <taxon>Bacteria</taxon>
        <taxon>Bacillati</taxon>
        <taxon>Cyanobacteriota</taxon>
        <taxon>Cyanophyceae</taxon>
        <taxon>Leptolyngbyales</taxon>
        <taxon>Trichocoleusaceae</taxon>
        <taxon>Trichocoleus</taxon>
    </lineage>
</organism>
<dbReference type="InterPro" id="IPR000182">
    <property type="entry name" value="GNAT_dom"/>
</dbReference>
<accession>A0ABV0J4X0</accession>